<keyword evidence="7 9" id="KW-1133">Transmembrane helix</keyword>
<dbReference type="InterPro" id="IPR026046">
    <property type="entry name" value="UBIAD1"/>
</dbReference>
<evidence type="ECO:0000256" key="7">
    <source>
        <dbReference type="ARBA" id="ARBA00022989"/>
    </source>
</evidence>
<comment type="pathway">
    <text evidence="2">Quinol/quinone metabolism; menaquinone biosynthesis.</text>
</comment>
<dbReference type="PANTHER" id="PTHR13929">
    <property type="entry name" value="1,4-DIHYDROXY-2-NAPHTHOATE OCTAPRENYLTRANSFERASE"/>
    <property type="match status" value="1"/>
</dbReference>
<feature type="transmembrane region" description="Helical" evidence="9">
    <location>
        <begin position="142"/>
        <end position="160"/>
    </location>
</feature>
<feature type="transmembrane region" description="Helical" evidence="9">
    <location>
        <begin position="166"/>
        <end position="188"/>
    </location>
</feature>
<dbReference type="AlphaFoldDB" id="A0A094SS02"/>
<dbReference type="InterPro" id="IPR044878">
    <property type="entry name" value="UbiA_sf"/>
</dbReference>
<evidence type="ECO:0000256" key="6">
    <source>
        <dbReference type="ARBA" id="ARBA00022692"/>
    </source>
</evidence>
<keyword evidence="4" id="KW-1003">Cell membrane</keyword>
<comment type="subcellular location">
    <subcellularLocation>
        <location evidence="1">Membrane</location>
        <topology evidence="1">Multi-pass membrane protein</topology>
    </subcellularLocation>
</comment>
<feature type="transmembrane region" description="Helical" evidence="9">
    <location>
        <begin position="113"/>
        <end position="130"/>
    </location>
</feature>
<feature type="transmembrane region" description="Helical" evidence="9">
    <location>
        <begin position="265"/>
        <end position="286"/>
    </location>
</feature>
<dbReference type="GO" id="GO:0046428">
    <property type="term" value="F:1,4-dihydroxy-2-naphthoate polyprenyltransferase activity"/>
    <property type="evidence" value="ECO:0007669"/>
    <property type="project" value="InterPro"/>
</dbReference>
<keyword evidence="5" id="KW-0808">Transferase</keyword>
<dbReference type="Gene3D" id="1.10.357.140">
    <property type="entry name" value="UbiA prenyltransferase"/>
    <property type="match status" value="1"/>
</dbReference>
<dbReference type="NCBIfam" id="NF004751">
    <property type="entry name" value="PRK06080.1-3"/>
    <property type="match status" value="1"/>
</dbReference>
<sequence>MNTWVAGARPRTLPAAIAPVLIGTSLINSDGREINWVNALLALGVGLLLQIAVNYSNDYSDGIRGTDEARVGPVRLVASGLKSATAVKNAAILSYLFAAICGLLLSIRTSPFLILVGALAIVAGWTYTGGKKPYGYQGFGEVSVFVFFGLVATMGSYYAQSQEISWKAFLLAIPMGALSCTILGLNNLRDRPKDELVGKKTLAVRLGDAKARLLLILFLLISFTATVAASVITPWALIVLATAPFYYLLIRGITSGAIGARLIPLLGKAGELQLLTALLITFALMITKV</sequence>
<keyword evidence="8 9" id="KW-0472">Membrane</keyword>
<proteinExistence type="inferred from homology"/>
<evidence type="ECO:0000256" key="4">
    <source>
        <dbReference type="ARBA" id="ARBA00022475"/>
    </source>
</evidence>
<dbReference type="InterPro" id="IPR000537">
    <property type="entry name" value="UbiA_prenyltransferase"/>
</dbReference>
<organism evidence="10">
    <name type="scientific">freshwater metagenome</name>
    <dbReference type="NCBI Taxonomy" id="449393"/>
    <lineage>
        <taxon>unclassified sequences</taxon>
        <taxon>metagenomes</taxon>
        <taxon>ecological metagenomes</taxon>
    </lineage>
</organism>
<evidence type="ECO:0000256" key="5">
    <source>
        <dbReference type="ARBA" id="ARBA00022679"/>
    </source>
</evidence>
<evidence type="ECO:0000313" key="10">
    <source>
        <dbReference type="EMBL" id="KGA21543.1"/>
    </source>
</evidence>
<evidence type="ECO:0000256" key="1">
    <source>
        <dbReference type="ARBA" id="ARBA00004141"/>
    </source>
</evidence>
<evidence type="ECO:0008006" key="11">
    <source>
        <dbReference type="Google" id="ProtNLM"/>
    </source>
</evidence>
<dbReference type="PIRSF" id="PIRSF005355">
    <property type="entry name" value="UBIAD1"/>
    <property type="match status" value="1"/>
</dbReference>
<protein>
    <recommendedName>
        <fullName evidence="11">1,4-dihydroxy-2-naphthoate octaprenyltransferase</fullName>
    </recommendedName>
</protein>
<dbReference type="CDD" id="cd13962">
    <property type="entry name" value="PT_UbiA_UBIAD1"/>
    <property type="match status" value="1"/>
</dbReference>
<reference evidence="10" key="1">
    <citation type="submission" date="2014-06" db="EMBL/GenBank/DDBJ databases">
        <title>Key roles for freshwater Actinobacteria revealed by deep metagenomic sequencing.</title>
        <authorList>
            <person name="Ghai R."/>
            <person name="Mizuno C.M."/>
            <person name="Picazo A."/>
            <person name="Camacho A."/>
            <person name="Rodriguez-Valera F."/>
        </authorList>
    </citation>
    <scope>NUCLEOTIDE SEQUENCE</scope>
</reference>
<keyword evidence="3" id="KW-0474">Menaquinone biosynthesis</keyword>
<dbReference type="Pfam" id="PF01040">
    <property type="entry name" value="UbiA"/>
    <property type="match status" value="1"/>
</dbReference>
<name>A0A094SS02_9ZZZZ</name>
<dbReference type="HAMAP" id="MF_01937">
    <property type="entry name" value="MenA_1"/>
    <property type="match status" value="1"/>
</dbReference>
<evidence type="ECO:0000256" key="3">
    <source>
        <dbReference type="ARBA" id="ARBA00022428"/>
    </source>
</evidence>
<feature type="transmembrane region" description="Helical" evidence="9">
    <location>
        <begin position="34"/>
        <end position="55"/>
    </location>
</feature>
<dbReference type="GO" id="GO:0016020">
    <property type="term" value="C:membrane"/>
    <property type="evidence" value="ECO:0007669"/>
    <property type="project" value="UniProtKB-SubCell"/>
</dbReference>
<feature type="transmembrane region" description="Helical" evidence="9">
    <location>
        <begin position="209"/>
        <end position="229"/>
    </location>
</feature>
<dbReference type="EMBL" id="JNSL01000004">
    <property type="protein sequence ID" value="KGA21543.1"/>
    <property type="molecule type" value="Genomic_DNA"/>
</dbReference>
<dbReference type="UniPathway" id="UPA00079"/>
<dbReference type="GO" id="GO:0009234">
    <property type="term" value="P:menaquinone biosynthetic process"/>
    <property type="evidence" value="ECO:0007669"/>
    <property type="project" value="UniProtKB-UniPathway"/>
</dbReference>
<accession>A0A094SS02</accession>
<feature type="transmembrane region" description="Helical" evidence="9">
    <location>
        <begin position="90"/>
        <end position="107"/>
    </location>
</feature>
<dbReference type="NCBIfam" id="TIGR00751">
    <property type="entry name" value="menA"/>
    <property type="match status" value="1"/>
</dbReference>
<gene>
    <name evidence="10" type="ORF">GM51_1270</name>
</gene>
<dbReference type="InterPro" id="IPR004657">
    <property type="entry name" value="MenA"/>
</dbReference>
<comment type="caution">
    <text evidence="10">The sequence shown here is derived from an EMBL/GenBank/DDBJ whole genome shotgun (WGS) entry which is preliminary data.</text>
</comment>
<evidence type="ECO:0000256" key="2">
    <source>
        <dbReference type="ARBA" id="ARBA00004863"/>
    </source>
</evidence>
<evidence type="ECO:0000256" key="9">
    <source>
        <dbReference type="SAM" id="Phobius"/>
    </source>
</evidence>
<dbReference type="GO" id="GO:0042371">
    <property type="term" value="P:vitamin K biosynthetic process"/>
    <property type="evidence" value="ECO:0007669"/>
    <property type="project" value="TreeGrafter"/>
</dbReference>
<evidence type="ECO:0000256" key="8">
    <source>
        <dbReference type="ARBA" id="ARBA00023136"/>
    </source>
</evidence>
<feature type="transmembrane region" description="Helical" evidence="9">
    <location>
        <begin position="235"/>
        <end position="253"/>
    </location>
</feature>
<keyword evidence="6 9" id="KW-0812">Transmembrane</keyword>
<dbReference type="PANTHER" id="PTHR13929:SF0">
    <property type="entry name" value="UBIA PRENYLTRANSFERASE DOMAIN-CONTAINING PROTEIN 1"/>
    <property type="match status" value="1"/>
</dbReference>